<dbReference type="Pfam" id="PF20343">
    <property type="entry name" value="DUF6638"/>
    <property type="match status" value="1"/>
</dbReference>
<dbReference type="RefSeq" id="WP_244759686.1">
    <property type="nucleotide sequence ID" value="NZ_JALJCJ010000001.1"/>
</dbReference>
<proteinExistence type="predicted"/>
<organism evidence="1 2">
    <name type="scientific">Shinella curvata</name>
    <dbReference type="NCBI Taxonomy" id="1817964"/>
    <lineage>
        <taxon>Bacteria</taxon>
        <taxon>Pseudomonadati</taxon>
        <taxon>Pseudomonadota</taxon>
        <taxon>Alphaproteobacteria</taxon>
        <taxon>Hyphomicrobiales</taxon>
        <taxon>Rhizobiaceae</taxon>
        <taxon>Shinella</taxon>
    </lineage>
</organism>
<name>A0ABT8XJ42_9HYPH</name>
<gene>
    <name evidence="1" type="ORF">GB928_021435</name>
</gene>
<keyword evidence="2" id="KW-1185">Reference proteome</keyword>
<protein>
    <submittedName>
        <fullName evidence="1">Uncharacterized protein</fullName>
    </submittedName>
</protein>
<reference evidence="1" key="1">
    <citation type="submission" date="2022-04" db="EMBL/GenBank/DDBJ databases">
        <title>Shinella lacus sp. nov., a novel member of the genus Shinella from water.</title>
        <authorList>
            <person name="Deng Y."/>
        </authorList>
    </citation>
    <scope>NUCLEOTIDE SEQUENCE</scope>
    <source>
        <strain evidence="1">JCM 31239</strain>
    </source>
</reference>
<sequence>MKRLLEAELIYGRLLPVDEPHLVERYNKALDGFGIKRTALTSFRIDMTGFSPEIADELGDRDYLDPNRVNRRFVIMTPEQVNLPVVHTSFSNTAALMHEFFSANARAINAITIRDALYGEIEDSVSVVNDIDDLLSINEVRFKVLSAENMLGKAGELRTLVDRLKTVPNAWADDAMLNRMVDLAKQTGDIRQNALVPDQLVFRHEAYWANHFGGVYVFLDDKTTTVICDPTVPGFRRSRPWQVSYIALDDPKRIFEFLVSTKRLELPRASWVEQSGLFQHRADMTVVNLVNQGDPTTDIEKADRIWLQTWMHRNADLVARDGTYPFLQEAIRTVAATGEIKINEVPADKRFLLVRAAPDHPDQWLVNRLISQMVPYDFVSRFVFDKQGFYAAYEQYSEKFRAYVVATLTRTYLQDKAAFRRKLFGIREDDANA</sequence>
<evidence type="ECO:0000313" key="2">
    <source>
        <dbReference type="Proteomes" id="UP001177080"/>
    </source>
</evidence>
<dbReference type="Proteomes" id="UP001177080">
    <property type="component" value="Unassembled WGS sequence"/>
</dbReference>
<dbReference type="EMBL" id="WHSC02000009">
    <property type="protein sequence ID" value="MDO6123764.1"/>
    <property type="molecule type" value="Genomic_DNA"/>
</dbReference>
<dbReference type="InterPro" id="IPR046578">
    <property type="entry name" value="DUF6638"/>
</dbReference>
<comment type="caution">
    <text evidence="1">The sequence shown here is derived from an EMBL/GenBank/DDBJ whole genome shotgun (WGS) entry which is preliminary data.</text>
</comment>
<evidence type="ECO:0000313" key="1">
    <source>
        <dbReference type="EMBL" id="MDO6123764.1"/>
    </source>
</evidence>
<accession>A0ABT8XJ42</accession>